<dbReference type="RefSeq" id="WP_181504218.1">
    <property type="nucleotide sequence ID" value="NZ_JACDUK010000002.1"/>
</dbReference>
<sequence length="347" mass="40137">MNPQVSIIILNWNGWEDTLECLESLYRINYSNYNVVLIDNGSKDDSIEKINEYCDGKIEVNSKFFKYSSENKPIQVFEISENDTRNNNFSKKEEFLNLKNDKKLLLIKNEDNYGFAGGNNVGMKFAIECLNSDYVLLLNNDTVVDENFLTEMVKVSETDEKIGIVGSKIYYYDFKGKDNIIWGLGGGGVNLKTGKTWHYGLKKQDRDIFSKDIECGYITGCSMLIKNEVLKKLNGFDEDYFCYYEDTDLSVRAKKLGYKLMCAGNSKLWHKVSASSGELSPFSIFIGTRNNIWFVKKNYGSIFYCLIYLLTYKLARRTINFLILNQKPKLFLDYFKGFYDGLMVKPR</sequence>
<organism evidence="5 6">
    <name type="scientific">Methanococcus maripaludis</name>
    <name type="common">Methanococcus deltae</name>
    <dbReference type="NCBI Taxonomy" id="39152"/>
    <lineage>
        <taxon>Archaea</taxon>
        <taxon>Methanobacteriati</taxon>
        <taxon>Methanobacteriota</taxon>
        <taxon>Methanomada group</taxon>
        <taxon>Methanococci</taxon>
        <taxon>Methanococcales</taxon>
        <taxon>Methanococcaceae</taxon>
        <taxon>Methanococcus</taxon>
    </lineage>
</organism>
<dbReference type="SUPFAM" id="SSF53448">
    <property type="entry name" value="Nucleotide-diphospho-sugar transferases"/>
    <property type="match status" value="1"/>
</dbReference>
<evidence type="ECO:0000313" key="5">
    <source>
        <dbReference type="EMBL" id="MBA2853110.1"/>
    </source>
</evidence>
<dbReference type="EMBL" id="JACDUK010000002">
    <property type="protein sequence ID" value="MBA2853110.1"/>
    <property type="molecule type" value="Genomic_DNA"/>
</dbReference>
<comment type="similarity">
    <text evidence="1">Belongs to the glycosyltransferase 2 family.</text>
</comment>
<dbReference type="Proteomes" id="UP000522365">
    <property type="component" value="Unassembled WGS sequence"/>
</dbReference>
<name>A0A7J9NZK1_METMI</name>
<dbReference type="CDD" id="cd04186">
    <property type="entry name" value="GT_2_like_c"/>
    <property type="match status" value="1"/>
</dbReference>
<gene>
    <name evidence="5" type="ORF">HNP89_001067</name>
</gene>
<accession>A0A7J9NZK1</accession>
<evidence type="ECO:0000256" key="2">
    <source>
        <dbReference type="ARBA" id="ARBA00022676"/>
    </source>
</evidence>
<evidence type="ECO:0000259" key="4">
    <source>
        <dbReference type="Pfam" id="PF00535"/>
    </source>
</evidence>
<dbReference type="AlphaFoldDB" id="A0A7J9NZK1"/>
<dbReference type="GO" id="GO:0016757">
    <property type="term" value="F:glycosyltransferase activity"/>
    <property type="evidence" value="ECO:0007669"/>
    <property type="project" value="UniProtKB-KW"/>
</dbReference>
<dbReference type="PANTHER" id="PTHR43179:SF12">
    <property type="entry name" value="GALACTOFURANOSYLTRANSFERASE GLFT2"/>
    <property type="match status" value="1"/>
</dbReference>
<dbReference type="Gene3D" id="3.90.550.10">
    <property type="entry name" value="Spore Coat Polysaccharide Biosynthesis Protein SpsA, Chain A"/>
    <property type="match status" value="1"/>
</dbReference>
<reference evidence="5 6" key="1">
    <citation type="submission" date="2020-07" db="EMBL/GenBank/DDBJ databases">
        <title>Genomic Encyclopedia of Type Strains, Phase IV (KMG-V): Genome sequencing to study the core and pangenomes of soil and plant-associated prokaryotes.</title>
        <authorList>
            <person name="Whitman W."/>
        </authorList>
    </citation>
    <scope>NUCLEOTIDE SEQUENCE [LARGE SCALE GENOMIC DNA]</scope>
    <source>
        <strain evidence="5 6">S1</strain>
    </source>
</reference>
<evidence type="ECO:0000256" key="3">
    <source>
        <dbReference type="ARBA" id="ARBA00022679"/>
    </source>
</evidence>
<evidence type="ECO:0000256" key="1">
    <source>
        <dbReference type="ARBA" id="ARBA00006739"/>
    </source>
</evidence>
<dbReference type="InterPro" id="IPR029044">
    <property type="entry name" value="Nucleotide-diphossugar_trans"/>
</dbReference>
<keyword evidence="2" id="KW-0328">Glycosyltransferase</keyword>
<evidence type="ECO:0000313" key="6">
    <source>
        <dbReference type="Proteomes" id="UP000522365"/>
    </source>
</evidence>
<keyword evidence="3" id="KW-0808">Transferase</keyword>
<dbReference type="Pfam" id="PF00535">
    <property type="entry name" value="Glycos_transf_2"/>
    <property type="match status" value="1"/>
</dbReference>
<protein>
    <recommendedName>
        <fullName evidence="4">Glycosyltransferase 2-like domain-containing protein</fullName>
    </recommendedName>
</protein>
<dbReference type="PANTHER" id="PTHR43179">
    <property type="entry name" value="RHAMNOSYLTRANSFERASE WBBL"/>
    <property type="match status" value="1"/>
</dbReference>
<comment type="caution">
    <text evidence="5">The sequence shown here is derived from an EMBL/GenBank/DDBJ whole genome shotgun (WGS) entry which is preliminary data.</text>
</comment>
<dbReference type="InterPro" id="IPR001173">
    <property type="entry name" value="Glyco_trans_2-like"/>
</dbReference>
<proteinExistence type="inferred from homology"/>
<feature type="domain" description="Glycosyltransferase 2-like" evidence="4">
    <location>
        <begin position="6"/>
        <end position="59"/>
    </location>
</feature>
<dbReference type="Pfam" id="PF13641">
    <property type="entry name" value="Glyco_tranf_2_3"/>
    <property type="match status" value="1"/>
</dbReference>